<dbReference type="EMBL" id="JBBCAQ010000010">
    <property type="protein sequence ID" value="KAK7601230.1"/>
    <property type="molecule type" value="Genomic_DNA"/>
</dbReference>
<accession>A0AAN9TLA7</accession>
<dbReference type="Proteomes" id="UP001367676">
    <property type="component" value="Unassembled WGS sequence"/>
</dbReference>
<evidence type="ECO:0000256" key="4">
    <source>
        <dbReference type="ARBA" id="ARBA00022989"/>
    </source>
</evidence>
<protein>
    <recommendedName>
        <fullName evidence="9">Transmembrane protein 14C</fullName>
    </recommendedName>
</protein>
<dbReference type="InterPro" id="IPR005349">
    <property type="entry name" value="TMEM14"/>
</dbReference>
<comment type="subcellular location">
    <subcellularLocation>
        <location evidence="1">Membrane</location>
    </subcellularLocation>
</comment>
<organism evidence="7 8">
    <name type="scientific">Parthenolecanium corni</name>
    <dbReference type="NCBI Taxonomy" id="536013"/>
    <lineage>
        <taxon>Eukaryota</taxon>
        <taxon>Metazoa</taxon>
        <taxon>Ecdysozoa</taxon>
        <taxon>Arthropoda</taxon>
        <taxon>Hexapoda</taxon>
        <taxon>Insecta</taxon>
        <taxon>Pterygota</taxon>
        <taxon>Neoptera</taxon>
        <taxon>Paraneoptera</taxon>
        <taxon>Hemiptera</taxon>
        <taxon>Sternorrhyncha</taxon>
        <taxon>Coccoidea</taxon>
        <taxon>Coccidae</taxon>
        <taxon>Parthenolecanium</taxon>
    </lineage>
</organism>
<dbReference type="GO" id="GO:0070453">
    <property type="term" value="P:regulation of heme biosynthetic process"/>
    <property type="evidence" value="ECO:0007669"/>
    <property type="project" value="TreeGrafter"/>
</dbReference>
<sequence>MTVDYIGFAYAITVATGGIIGYVKAGSTMSLTAGVLFGTVLGYGAYRLTRDPTDIYLSLGTSVVLAGLMGQRVYASKKFMPAGLITVISLAMILKLSYQGVSNYISSHKTHQ</sequence>
<dbReference type="InterPro" id="IPR044890">
    <property type="entry name" value="TMEM14_sf"/>
</dbReference>
<name>A0AAN9TLA7_9HEMI</name>
<keyword evidence="5 6" id="KW-0472">Membrane</keyword>
<feature type="transmembrane region" description="Helical" evidence="6">
    <location>
        <begin position="55"/>
        <end position="75"/>
    </location>
</feature>
<evidence type="ECO:0000256" key="3">
    <source>
        <dbReference type="ARBA" id="ARBA00022692"/>
    </source>
</evidence>
<dbReference type="PANTHER" id="PTHR12668">
    <property type="entry name" value="TRANSMEMBRANE PROTEIN 14, 15"/>
    <property type="match status" value="1"/>
</dbReference>
<gene>
    <name evidence="7" type="ORF">V9T40_008671</name>
</gene>
<keyword evidence="4 6" id="KW-1133">Transmembrane helix</keyword>
<dbReference type="Pfam" id="PF03647">
    <property type="entry name" value="Tmemb_14"/>
    <property type="match status" value="1"/>
</dbReference>
<evidence type="ECO:0000256" key="1">
    <source>
        <dbReference type="ARBA" id="ARBA00004370"/>
    </source>
</evidence>
<reference evidence="7 8" key="1">
    <citation type="submission" date="2024-03" db="EMBL/GenBank/DDBJ databases">
        <title>Adaptation during the transition from Ophiocordyceps entomopathogen to insect associate is accompanied by gene loss and intensified selection.</title>
        <authorList>
            <person name="Ward C.M."/>
            <person name="Onetto C.A."/>
            <person name="Borneman A.R."/>
        </authorList>
    </citation>
    <scope>NUCLEOTIDE SEQUENCE [LARGE SCALE GENOMIC DNA]</scope>
    <source>
        <strain evidence="7">AWRI1</strain>
        <tissue evidence="7">Single Adult Female</tissue>
    </source>
</reference>
<feature type="transmembrane region" description="Helical" evidence="6">
    <location>
        <begin position="6"/>
        <end position="23"/>
    </location>
</feature>
<evidence type="ECO:0000256" key="2">
    <source>
        <dbReference type="ARBA" id="ARBA00007590"/>
    </source>
</evidence>
<feature type="transmembrane region" description="Helical" evidence="6">
    <location>
        <begin position="30"/>
        <end position="49"/>
    </location>
</feature>
<evidence type="ECO:0000313" key="7">
    <source>
        <dbReference type="EMBL" id="KAK7601230.1"/>
    </source>
</evidence>
<keyword evidence="8" id="KW-1185">Reference proteome</keyword>
<evidence type="ECO:0000256" key="6">
    <source>
        <dbReference type="SAM" id="Phobius"/>
    </source>
</evidence>
<dbReference type="Gene3D" id="1.10.10.1740">
    <property type="entry name" value="Transmembrane protein 14-like"/>
    <property type="match status" value="1"/>
</dbReference>
<comment type="caution">
    <text evidence="7">The sequence shown here is derived from an EMBL/GenBank/DDBJ whole genome shotgun (WGS) entry which is preliminary data.</text>
</comment>
<feature type="transmembrane region" description="Helical" evidence="6">
    <location>
        <begin position="82"/>
        <end position="101"/>
    </location>
</feature>
<evidence type="ECO:0000256" key="5">
    <source>
        <dbReference type="ARBA" id="ARBA00023136"/>
    </source>
</evidence>
<dbReference type="GO" id="GO:0031966">
    <property type="term" value="C:mitochondrial membrane"/>
    <property type="evidence" value="ECO:0007669"/>
    <property type="project" value="TreeGrafter"/>
</dbReference>
<evidence type="ECO:0000313" key="8">
    <source>
        <dbReference type="Proteomes" id="UP001367676"/>
    </source>
</evidence>
<proteinExistence type="inferred from homology"/>
<keyword evidence="3 6" id="KW-0812">Transmembrane</keyword>
<comment type="similarity">
    <text evidence="2">Belongs to the TMEM14 family.</text>
</comment>
<evidence type="ECO:0008006" key="9">
    <source>
        <dbReference type="Google" id="ProtNLM"/>
    </source>
</evidence>
<dbReference type="PANTHER" id="PTHR12668:SF43">
    <property type="entry name" value="TRANSMEMBRANE PROTEIN 14 HOMOLOG"/>
    <property type="match status" value="1"/>
</dbReference>
<dbReference type="AlphaFoldDB" id="A0AAN9TLA7"/>